<comment type="similarity">
    <text evidence="1">Belongs to the TonB-dependent receptor family.</text>
</comment>
<dbReference type="Gene3D" id="2.170.130.10">
    <property type="entry name" value="TonB-dependent receptor, plug domain"/>
    <property type="match status" value="1"/>
</dbReference>
<dbReference type="InterPro" id="IPR039426">
    <property type="entry name" value="TonB-dep_rcpt-like"/>
</dbReference>
<dbReference type="InterPro" id="IPR008969">
    <property type="entry name" value="CarboxyPept-like_regulatory"/>
</dbReference>
<dbReference type="SUPFAM" id="SSF56935">
    <property type="entry name" value="Porins"/>
    <property type="match status" value="1"/>
</dbReference>
<dbReference type="NCBIfam" id="TIGR04056">
    <property type="entry name" value="OMP_RagA_SusC"/>
    <property type="match status" value="1"/>
</dbReference>
<dbReference type="Gene3D" id="2.60.40.1120">
    <property type="entry name" value="Carboxypeptidase-like, regulatory domain"/>
    <property type="match status" value="1"/>
</dbReference>
<keyword evidence="1" id="KW-1134">Transmembrane beta strand</keyword>
<organism evidence="4 5">
    <name type="scientific">Mucilaginibacter robiniae</name>
    <dbReference type="NCBI Taxonomy" id="2728022"/>
    <lineage>
        <taxon>Bacteria</taxon>
        <taxon>Pseudomonadati</taxon>
        <taxon>Bacteroidota</taxon>
        <taxon>Sphingobacteriia</taxon>
        <taxon>Sphingobacteriales</taxon>
        <taxon>Sphingobacteriaceae</taxon>
        <taxon>Mucilaginibacter</taxon>
    </lineage>
</organism>
<keyword evidence="1" id="KW-0813">Transport</keyword>
<dbReference type="InterPro" id="IPR023996">
    <property type="entry name" value="TonB-dep_OMP_SusC/RagA"/>
</dbReference>
<evidence type="ECO:0000313" key="4">
    <source>
        <dbReference type="EMBL" id="QJD97285.1"/>
    </source>
</evidence>
<dbReference type="AlphaFoldDB" id="A0A7L5E2A7"/>
<reference evidence="4 5" key="1">
    <citation type="submission" date="2020-04" db="EMBL/GenBank/DDBJ databases">
        <title>Genome sequencing of novel species.</title>
        <authorList>
            <person name="Heo J."/>
            <person name="Kim S.-J."/>
            <person name="Kim J.-S."/>
            <person name="Hong S.-B."/>
            <person name="Kwon S.-W."/>
        </authorList>
    </citation>
    <scope>NUCLEOTIDE SEQUENCE [LARGE SCALE GENOMIC DNA]</scope>
    <source>
        <strain evidence="4 5">F39-2</strain>
    </source>
</reference>
<keyword evidence="2" id="KW-0732">Signal</keyword>
<keyword evidence="1" id="KW-0812">Transmembrane</keyword>
<keyword evidence="5" id="KW-1185">Reference proteome</keyword>
<dbReference type="Pfam" id="PF13715">
    <property type="entry name" value="CarbopepD_reg_2"/>
    <property type="match status" value="1"/>
</dbReference>
<evidence type="ECO:0000256" key="1">
    <source>
        <dbReference type="PROSITE-ProRule" id="PRU01360"/>
    </source>
</evidence>
<proteinExistence type="inferred from homology"/>
<dbReference type="NCBIfam" id="TIGR04057">
    <property type="entry name" value="SusC_RagA_signa"/>
    <property type="match status" value="1"/>
</dbReference>
<dbReference type="SUPFAM" id="SSF49464">
    <property type="entry name" value="Carboxypeptidase regulatory domain-like"/>
    <property type="match status" value="1"/>
</dbReference>
<protein>
    <submittedName>
        <fullName evidence="4">SusC/RagA family TonB-linked outer membrane protein</fullName>
    </submittedName>
</protein>
<dbReference type="KEGG" id="mrob:HH214_16110"/>
<evidence type="ECO:0000259" key="3">
    <source>
        <dbReference type="Pfam" id="PF07715"/>
    </source>
</evidence>
<keyword evidence="1" id="KW-0998">Cell outer membrane</keyword>
<feature type="signal peptide" evidence="2">
    <location>
        <begin position="1"/>
        <end position="20"/>
    </location>
</feature>
<feature type="domain" description="TonB-dependent receptor plug" evidence="3">
    <location>
        <begin position="118"/>
        <end position="228"/>
    </location>
</feature>
<gene>
    <name evidence="4" type="ORF">HH214_16110</name>
</gene>
<sequence length="1080" mass="117865">MKKLYLLILLLPLFAYSAFAQNRTIEGIITSADKNEPLVGVSVKIKGSTIGTQTDVNGKFTLKATNLQNVTLTITYIGYALQEQTLKPGQNNLNIKLNPSTETSLNDVVVVGYGETKKVSLTGSVATVDLKKVEDIPALSITAALRGTVPGLSVSGGTARPGQGTTITIRNPVSYSKDGQGTNPLFVIDDVIRTQADFDLLDQNEIESVSILKDAEASIYGVQGANGVLIVRTKRGRPGAPRISLSSSVGASNATQLPKMLNGTQLATFINDYLQAQAGQTAGNYINPEGYLYTASTNSLATTRNTNWYTPDELAYIANPANNTDYMKQAFKTAYVLREAINISGGSDKVTYFIGGNYVNQNSNFKGVNSYKYGLRASVEAKPAKGLTVFLSLSDDYSYNRSYWYKLKSTTESLDNDATTLESVQPWQKYFINGNPVLLGTANNGGIDNVNFFLIQNSNNYTGGNTTVTNMLGKITYQIPGIKGLTATVTMNKNINNAWNKQYGTTFNYYQYSGTGNNNHIPGGTLLNIYPIDNGNTVRLTPSYASSYQLDAGITYNRTFGKHSINFISLYEQRETYNEGVAAAVSGVILGGYDNQNFTTGTQTSNQASNISQFGFLSYINRLNYDYANKYLFQAVLRVDGSSRFAEGHQYGYFPEGSLGWVASEEPFIKNKLPFVDLLKFRASFGLAGSDNTKNYQYQSSYKVGTGGSGGAVFNEGLRGNGIQTNNALPNVNVTWDHSFKTNYGVDMQFLKNRLSVSADYFWNHSYDLLTTLSGSVPVTIGTSPPTENYSIVNTFGYEISASWRDHLGKKFSYGFSPFFTWSDNKLIRYDLSSGLVGTVQDLTGKSSDAGVFGLQSAGIIRTQADADAIIAQRQAAAGGANNVKIYSQVIKPGMINYVDLNGDGVIDDNDRKYLTHKSSNHNSLGLNFNVGYGGLNLNVIAGMSWGGWATITGLKPAQNGSSNYAVTEGNRPVYWADHWTPTNVNAKYPNPYYASDYQVATDFWLVRATTLNITSANLSYTLPTNITSKVGIASARFYVVATNPVQFINPFPNHYRDFQTDVYSYPSLRTFSLGLNVGF</sequence>
<name>A0A7L5E2A7_9SPHI</name>
<accession>A0A7L5E2A7</accession>
<comment type="subcellular location">
    <subcellularLocation>
        <location evidence="1">Cell outer membrane</location>
        <topology evidence="1">Multi-pass membrane protein</topology>
    </subcellularLocation>
</comment>
<keyword evidence="1" id="KW-0472">Membrane</keyword>
<dbReference type="Proteomes" id="UP000503278">
    <property type="component" value="Chromosome"/>
</dbReference>
<evidence type="ECO:0000256" key="2">
    <source>
        <dbReference type="SAM" id="SignalP"/>
    </source>
</evidence>
<dbReference type="GO" id="GO:0009279">
    <property type="term" value="C:cell outer membrane"/>
    <property type="evidence" value="ECO:0007669"/>
    <property type="project" value="UniProtKB-SubCell"/>
</dbReference>
<dbReference type="InterPro" id="IPR037066">
    <property type="entry name" value="Plug_dom_sf"/>
</dbReference>
<dbReference type="RefSeq" id="WP_169609332.1">
    <property type="nucleotide sequence ID" value="NZ_CP051682.1"/>
</dbReference>
<feature type="chain" id="PRO_5029746185" evidence="2">
    <location>
        <begin position="21"/>
        <end position="1080"/>
    </location>
</feature>
<dbReference type="PROSITE" id="PS52016">
    <property type="entry name" value="TONB_DEPENDENT_REC_3"/>
    <property type="match status" value="1"/>
</dbReference>
<dbReference type="Pfam" id="PF07715">
    <property type="entry name" value="Plug"/>
    <property type="match status" value="1"/>
</dbReference>
<dbReference type="InterPro" id="IPR012910">
    <property type="entry name" value="Plug_dom"/>
</dbReference>
<dbReference type="InterPro" id="IPR023997">
    <property type="entry name" value="TonB-dep_OMP_SusC/RagA_CS"/>
</dbReference>
<evidence type="ECO:0000313" key="5">
    <source>
        <dbReference type="Proteomes" id="UP000503278"/>
    </source>
</evidence>
<dbReference type="EMBL" id="CP051682">
    <property type="protein sequence ID" value="QJD97285.1"/>
    <property type="molecule type" value="Genomic_DNA"/>
</dbReference>